<dbReference type="Gene3D" id="3.40.50.720">
    <property type="entry name" value="NAD(P)-binding Rossmann-like Domain"/>
    <property type="match status" value="1"/>
</dbReference>
<protein>
    <submittedName>
        <fullName evidence="9">Alpha-N-acetylgalactosaminidase</fullName>
        <ecNumber evidence="9">3.2.1.49</ecNumber>
    </submittedName>
</protein>
<dbReference type="InterPro" id="IPR050463">
    <property type="entry name" value="Gfo/Idh/MocA_oxidrdct_glycsds"/>
</dbReference>
<evidence type="ECO:0000313" key="10">
    <source>
        <dbReference type="Proteomes" id="UP000182057"/>
    </source>
</evidence>
<dbReference type="GO" id="GO:0008456">
    <property type="term" value="F:alpha-N-acetylgalactosaminidase activity"/>
    <property type="evidence" value="ECO:0007669"/>
    <property type="project" value="UniProtKB-EC"/>
</dbReference>
<accession>A0A1D3UHL6</accession>
<dbReference type="SUPFAM" id="SSF51735">
    <property type="entry name" value="NAD(P)-binding Rossmann-fold domains"/>
    <property type="match status" value="1"/>
</dbReference>
<organism evidence="9 10">
    <name type="scientific">Tannerella forsythia</name>
    <name type="common">Bacteroides forsythus</name>
    <dbReference type="NCBI Taxonomy" id="28112"/>
    <lineage>
        <taxon>Bacteria</taxon>
        <taxon>Pseudomonadati</taxon>
        <taxon>Bacteroidota</taxon>
        <taxon>Bacteroidia</taxon>
        <taxon>Bacteroidales</taxon>
        <taxon>Tannerellaceae</taxon>
        <taxon>Tannerella</taxon>
    </lineage>
</organism>
<evidence type="ECO:0000256" key="3">
    <source>
        <dbReference type="ARBA" id="ARBA00022801"/>
    </source>
</evidence>
<dbReference type="Proteomes" id="UP000182057">
    <property type="component" value="Unassembled WGS sequence"/>
</dbReference>
<dbReference type="InterPro" id="IPR049303">
    <property type="entry name" value="Glyco_hydro_109_C"/>
</dbReference>
<feature type="signal peptide" evidence="6">
    <location>
        <begin position="1"/>
        <end position="30"/>
    </location>
</feature>
<dbReference type="InterPro" id="IPR036291">
    <property type="entry name" value="NAD(P)-bd_dom_sf"/>
</dbReference>
<dbReference type="EMBL" id="FMMM01000026">
    <property type="protein sequence ID" value="SCQ19632.1"/>
    <property type="molecule type" value="Genomic_DNA"/>
</dbReference>
<dbReference type="Pfam" id="PF21252">
    <property type="entry name" value="Glyco_hydro_109_C"/>
    <property type="match status" value="1"/>
</dbReference>
<evidence type="ECO:0000256" key="5">
    <source>
        <dbReference type="ARBA" id="ARBA00023295"/>
    </source>
</evidence>
<evidence type="ECO:0000256" key="4">
    <source>
        <dbReference type="ARBA" id="ARBA00023027"/>
    </source>
</evidence>
<evidence type="ECO:0000256" key="2">
    <source>
        <dbReference type="ARBA" id="ARBA00009329"/>
    </source>
</evidence>
<comment type="cofactor">
    <cofactor evidence="1">
        <name>NAD(+)</name>
        <dbReference type="ChEBI" id="CHEBI:57540"/>
    </cofactor>
</comment>
<dbReference type="SUPFAM" id="SSF55347">
    <property type="entry name" value="Glyceraldehyde-3-phosphate dehydrogenase-like, C-terminal domain"/>
    <property type="match status" value="1"/>
</dbReference>
<evidence type="ECO:0000313" key="9">
    <source>
        <dbReference type="EMBL" id="SCQ19632.1"/>
    </source>
</evidence>
<dbReference type="PROSITE" id="PS51318">
    <property type="entry name" value="TAT"/>
    <property type="match status" value="1"/>
</dbReference>
<evidence type="ECO:0000256" key="1">
    <source>
        <dbReference type="ARBA" id="ARBA00001911"/>
    </source>
</evidence>
<feature type="domain" description="Glycosyl hydrolase 109 C-terminal" evidence="8">
    <location>
        <begin position="191"/>
        <end position="375"/>
    </location>
</feature>
<keyword evidence="6" id="KW-0732">Signal</keyword>
<sequence length="468" mass="51951" precursor="true">MENTRRNFLKKVTVAGIGAAGLAVTDQAMAAVNQPGEAAQQKKKPAGKSDGMLRFGFIGTGSRCQEHINNVLGIQGNKIVAICDIQKGPLEKTLKHIAKFNVPEPKVYTGGEREFEKMLNNEEFDCVIIASPWEWHVPMAVAAMKAGVPYVGVEVSAANTVEECWDLVNVSEATGSHLNILENVCYRRDVMAALRMVREGLFGEMIHGTCGYQHDLRDVKFNDGIHYTYQEGGELRMGPTAYAEAQWRTQHSVTRNGDIYPTHGIGPVANCLNINRGNRFLSLTSMATQSRGLHNFVVDKGGANHPYAKIHFNLGDIVTSMIKCANGQTVIVTHDTNLPRPYSLGFRIQGTRGLWMNDGNHVYVEGQSKPHRWDASDDWFKKYDHKLWSTLELKAKEAGHGGMDYIMMYDFIDAIRNKKPTPMDCYDAAAWSAISGLSEMSIARGGAVVDFPDFTRGQWIHRQPAFAL</sequence>
<dbReference type="InterPro" id="IPR000683">
    <property type="entry name" value="Gfo/Idh/MocA-like_OxRdtase_N"/>
</dbReference>
<reference evidence="9 10" key="1">
    <citation type="submission" date="2016-09" db="EMBL/GenBank/DDBJ databases">
        <authorList>
            <person name="Capua I."/>
            <person name="De Benedictis P."/>
            <person name="Joannis T."/>
            <person name="Lombin L.H."/>
            <person name="Cattoli G."/>
        </authorList>
    </citation>
    <scope>NUCLEOTIDE SEQUENCE [LARGE SCALE GENOMIC DNA]</scope>
    <source>
        <strain evidence="9 10">UB20</strain>
    </source>
</reference>
<dbReference type="InterPro" id="IPR019546">
    <property type="entry name" value="TAT_signal_bac_arc"/>
</dbReference>
<dbReference type="RefSeq" id="WP_074449564.1">
    <property type="nucleotide sequence ID" value="NZ_CAUUNV010000040.1"/>
</dbReference>
<dbReference type="GO" id="GO:0000166">
    <property type="term" value="F:nucleotide binding"/>
    <property type="evidence" value="ECO:0007669"/>
    <property type="project" value="InterPro"/>
</dbReference>
<dbReference type="EC" id="3.2.1.49" evidence="9"/>
<dbReference type="OrthoDB" id="9771072at2"/>
<evidence type="ECO:0000256" key="6">
    <source>
        <dbReference type="SAM" id="SignalP"/>
    </source>
</evidence>
<keyword evidence="3 9" id="KW-0378">Hydrolase</keyword>
<evidence type="ECO:0000259" key="8">
    <source>
        <dbReference type="Pfam" id="PF21252"/>
    </source>
</evidence>
<dbReference type="PANTHER" id="PTHR43818:SF1">
    <property type="entry name" value="GLYCOSYL HYDROLASE FAMILY 109 PROTEIN"/>
    <property type="match status" value="1"/>
</dbReference>
<feature type="domain" description="Gfo/Idh/MocA-like oxidoreductase N-terminal" evidence="7">
    <location>
        <begin position="53"/>
        <end position="175"/>
    </location>
</feature>
<dbReference type="Gene3D" id="3.30.360.10">
    <property type="entry name" value="Dihydrodipicolinate Reductase, domain 2"/>
    <property type="match status" value="1"/>
</dbReference>
<keyword evidence="4" id="KW-0520">NAD</keyword>
<gene>
    <name evidence="9" type="primary">nagA_1</name>
    <name evidence="9" type="ORF">TFUB20_00771</name>
</gene>
<dbReference type="PANTHER" id="PTHR43818">
    <property type="entry name" value="BCDNA.GH03377"/>
    <property type="match status" value="1"/>
</dbReference>
<keyword evidence="5 9" id="KW-0326">Glycosidase</keyword>
<comment type="similarity">
    <text evidence="2">Belongs to the Gfo/Idh/MocA family. Glycosyl hydrolase 109 subfamily.</text>
</comment>
<evidence type="ECO:0000259" key="7">
    <source>
        <dbReference type="Pfam" id="PF01408"/>
    </source>
</evidence>
<feature type="chain" id="PRO_5008922407" evidence="6">
    <location>
        <begin position="31"/>
        <end position="468"/>
    </location>
</feature>
<name>A0A1D3UHL6_TANFO</name>
<dbReference type="Pfam" id="PF01408">
    <property type="entry name" value="GFO_IDH_MocA"/>
    <property type="match status" value="1"/>
</dbReference>
<dbReference type="NCBIfam" id="TIGR01409">
    <property type="entry name" value="TAT_signal_seq"/>
    <property type="match status" value="1"/>
</dbReference>
<dbReference type="AlphaFoldDB" id="A0A1D3UHL6"/>
<proteinExistence type="inferred from homology"/>
<dbReference type="InterPro" id="IPR006311">
    <property type="entry name" value="TAT_signal"/>
</dbReference>